<evidence type="ECO:0000256" key="1">
    <source>
        <dbReference type="SAM" id="Phobius"/>
    </source>
</evidence>
<feature type="transmembrane region" description="Helical" evidence="1">
    <location>
        <begin position="439"/>
        <end position="459"/>
    </location>
</feature>
<dbReference type="Proteomes" id="UP000292686">
    <property type="component" value="Unassembled WGS sequence"/>
</dbReference>
<feature type="transmembrane region" description="Helical" evidence="1">
    <location>
        <begin position="65"/>
        <end position="87"/>
    </location>
</feature>
<name>A0A4Q2M620_9MICO</name>
<dbReference type="InterPro" id="IPR046671">
    <property type="entry name" value="DUF6541"/>
</dbReference>
<sequence>MGASWFGMIPVVLVAIIVIAGPGLLLLRLLAARGFLLVAAAPAVSVAFYGGFAVVLGALGIGWSLATIGAALLASALVCFGIGRLVVRRAAPAAAVAEPGGGVRTVLPAWALASALVATSVVIGLGSPDALSQTFDNAFHLNGIRFILDTGDASSFSLTGVIGASGIYPAAWHDVVSVVVLATGASIPVATNATTIVLAAIVWPGAALLLARAVAGRGRAATWSGAVLAAALPSFPLLPLTFGVLYPYFLAALLLPVALAVGLSLLGRGDPYGAPAITRILLLVAAFAAMALAQPALAFVAAAFLLVPLLGRGFDLARDGSIGRRVLLAVGAVVLVVGFAAAWVVIGRFGSSAPWGPRVGPRRGLVELLLQTREDLPPAIIVAVLVVVGLVVCFRRPRRIWLAVVWLFAAGLFFVAEAISSPLARDILLGLFYKDPPRLAVVFAIASLPVAVVGAVALWSGAIRLLDRARPAADAGRDRVRLVAGALALVLIAAASILPVRAATLDLRTAFALTDDAPIISIDERALLERVRDSTNGEGVVVGNPWTGTSLLYALDGQRVLNPHFNVVRGTAAQTVNSGLVDLADDPIVCDAVRDVDARWVLDFGERVRDVSGILWLNPTAGFEGLSGFADAEGFTEVDREGDAALYAITGCD</sequence>
<reference evidence="3 4" key="1">
    <citation type="submission" date="2019-01" db="EMBL/GenBank/DDBJ databases">
        <title>Agromyces.</title>
        <authorList>
            <person name="Li J."/>
        </authorList>
    </citation>
    <scope>NUCLEOTIDE SEQUENCE [LARGE SCALE GENOMIC DNA]</scope>
    <source>
        <strain evidence="3 4">DSM 23870</strain>
    </source>
</reference>
<accession>A0A4Q2M620</accession>
<feature type="transmembrane region" description="Helical" evidence="1">
    <location>
        <begin position="34"/>
        <end position="59"/>
    </location>
</feature>
<feature type="transmembrane region" description="Helical" evidence="1">
    <location>
        <begin position="6"/>
        <end position="27"/>
    </location>
</feature>
<comment type="caution">
    <text evidence="3">The sequence shown here is derived from an EMBL/GenBank/DDBJ whole genome shotgun (WGS) entry which is preliminary data.</text>
</comment>
<dbReference type="EMBL" id="JACCBI010000001">
    <property type="protein sequence ID" value="NYD66705.1"/>
    <property type="molecule type" value="Genomic_DNA"/>
</dbReference>
<feature type="transmembrane region" description="Helical" evidence="1">
    <location>
        <begin position="273"/>
        <end position="290"/>
    </location>
</feature>
<gene>
    <name evidence="2" type="ORF">BJ972_001224</name>
    <name evidence="3" type="ORF">ESP50_05460</name>
</gene>
<evidence type="ECO:0000313" key="2">
    <source>
        <dbReference type="EMBL" id="NYD66705.1"/>
    </source>
</evidence>
<feature type="transmembrane region" description="Helical" evidence="1">
    <location>
        <begin position="401"/>
        <end position="419"/>
    </location>
</feature>
<dbReference type="RefSeq" id="WP_129172942.1">
    <property type="nucleotide sequence ID" value="NZ_JACCBI010000001.1"/>
</dbReference>
<feature type="transmembrane region" description="Helical" evidence="1">
    <location>
        <begin position="480"/>
        <end position="500"/>
    </location>
</feature>
<keyword evidence="1" id="KW-0812">Transmembrane</keyword>
<dbReference type="AlphaFoldDB" id="A0A4Q2M620"/>
<feature type="transmembrane region" description="Helical" evidence="1">
    <location>
        <begin position="326"/>
        <end position="346"/>
    </location>
</feature>
<reference evidence="2 5" key="2">
    <citation type="submission" date="2020-07" db="EMBL/GenBank/DDBJ databases">
        <title>Sequencing the genomes of 1000 actinobacteria strains.</title>
        <authorList>
            <person name="Klenk H.-P."/>
        </authorList>
    </citation>
    <scope>NUCLEOTIDE SEQUENCE [LARGE SCALE GENOMIC DNA]</scope>
    <source>
        <strain evidence="2 5">DSM 23870</strain>
    </source>
</reference>
<keyword evidence="1" id="KW-0472">Membrane</keyword>
<keyword evidence="4" id="KW-1185">Reference proteome</keyword>
<protein>
    <recommendedName>
        <fullName evidence="6">Glycosyltransferase RgtA/B/C/D-like domain-containing protein</fullName>
    </recommendedName>
</protein>
<keyword evidence="1" id="KW-1133">Transmembrane helix</keyword>
<evidence type="ECO:0000313" key="4">
    <source>
        <dbReference type="Proteomes" id="UP000292686"/>
    </source>
</evidence>
<feature type="transmembrane region" description="Helical" evidence="1">
    <location>
        <begin position="296"/>
        <end position="314"/>
    </location>
</feature>
<feature type="transmembrane region" description="Helical" evidence="1">
    <location>
        <begin position="189"/>
        <end position="211"/>
    </location>
</feature>
<feature type="transmembrane region" description="Helical" evidence="1">
    <location>
        <begin position="248"/>
        <end position="266"/>
    </location>
</feature>
<dbReference type="EMBL" id="SDPM01000002">
    <property type="protein sequence ID" value="RXZ87368.1"/>
    <property type="molecule type" value="Genomic_DNA"/>
</dbReference>
<feature type="transmembrane region" description="Helical" evidence="1">
    <location>
        <begin position="223"/>
        <end position="242"/>
    </location>
</feature>
<organism evidence="3 4">
    <name type="scientific">Agromyces atrinae</name>
    <dbReference type="NCBI Taxonomy" id="592376"/>
    <lineage>
        <taxon>Bacteria</taxon>
        <taxon>Bacillati</taxon>
        <taxon>Actinomycetota</taxon>
        <taxon>Actinomycetes</taxon>
        <taxon>Micrococcales</taxon>
        <taxon>Microbacteriaceae</taxon>
        <taxon>Agromyces</taxon>
    </lineage>
</organism>
<dbReference type="Proteomes" id="UP000581087">
    <property type="component" value="Unassembled WGS sequence"/>
</dbReference>
<evidence type="ECO:0000313" key="5">
    <source>
        <dbReference type="Proteomes" id="UP000581087"/>
    </source>
</evidence>
<dbReference type="Pfam" id="PF20176">
    <property type="entry name" value="DUF6541"/>
    <property type="match status" value="1"/>
</dbReference>
<dbReference type="OrthoDB" id="3169698at2"/>
<evidence type="ECO:0008006" key="6">
    <source>
        <dbReference type="Google" id="ProtNLM"/>
    </source>
</evidence>
<evidence type="ECO:0000313" key="3">
    <source>
        <dbReference type="EMBL" id="RXZ87368.1"/>
    </source>
</evidence>
<proteinExistence type="predicted"/>
<feature type="transmembrane region" description="Helical" evidence="1">
    <location>
        <begin position="376"/>
        <end position="394"/>
    </location>
</feature>